<dbReference type="PANTHER" id="PTHR34836">
    <property type="entry name" value="OS06G0188250 PROTEIN"/>
    <property type="match status" value="1"/>
</dbReference>
<dbReference type="Gene3D" id="3.40.50.2300">
    <property type="match status" value="2"/>
</dbReference>
<reference evidence="6" key="1">
    <citation type="journal article" date="2019" name="Science">
        <title>Mutation of a bHLH transcription factor allowed almond domestication.</title>
        <authorList>
            <person name="Sanchez-Perez R."/>
            <person name="Pavan S."/>
            <person name="Mazzeo R."/>
            <person name="Moldovan C."/>
            <person name="Aiese Cigliano R."/>
            <person name="Del Cueto J."/>
            <person name="Ricciardi F."/>
            <person name="Lotti C."/>
            <person name="Ricciardi L."/>
            <person name="Dicenta F."/>
            <person name="Lopez-Marques R.L."/>
            <person name="Lindberg Moller B."/>
        </authorList>
    </citation>
    <scope>NUCLEOTIDE SEQUENCE</scope>
</reference>
<dbReference type="InterPro" id="IPR001828">
    <property type="entry name" value="ANF_lig-bd_rcpt"/>
</dbReference>
<accession>A0A4Y1RBU9</accession>
<name>A0A4Y1RBU9_PRUDU</name>
<dbReference type="GO" id="GO:0016020">
    <property type="term" value="C:membrane"/>
    <property type="evidence" value="ECO:0007669"/>
    <property type="project" value="UniProtKB-SubCell"/>
</dbReference>
<dbReference type="Pfam" id="PF01094">
    <property type="entry name" value="ANF_receptor"/>
    <property type="match status" value="2"/>
</dbReference>
<dbReference type="PANTHER" id="PTHR34836:SF9">
    <property type="entry name" value="RECEPTOR LIGAND BINDING REGION DOMAIN-CONTAINING PROTEIN"/>
    <property type="match status" value="1"/>
</dbReference>
<dbReference type="AlphaFoldDB" id="A0A4Y1RBU9"/>
<keyword evidence="6" id="KW-0675">Receptor</keyword>
<sequence length="344" mass="38670">MVLELAKKRALRCRLRWRISLTKNNQRLDLKIRNSQGDPLQAALAVSPLLALAGRTCATLPAAALARALTARSLINTDQVQAILGPQTWEEVSLVAEIGSKSHIPIMSLADATPVWATELCTFLVQASPNKLKQMEAIAAIVQRWEWRQVTIIYEDKDFSAPAVLSHLSDALQEVGAEISHYLAILPFASSSLSEELQRLKSSQFRVFVVHLSLPVAVELFEKAKIMNMMEKDYDFRYKFRQRFSSEHPEEVNHEPSIFAAQAYDLTWTVALAISKKKQGRQQIISNILQTDVDGLSGKINFTRQTIAPAHTFQIINVIGERYKNLVSGQMDEVSQRQLVKVIH</sequence>
<evidence type="ECO:0000256" key="2">
    <source>
        <dbReference type="ARBA" id="ARBA00022692"/>
    </source>
</evidence>
<keyword evidence="3" id="KW-1133">Transmembrane helix</keyword>
<dbReference type="SUPFAM" id="SSF53822">
    <property type="entry name" value="Periplasmic binding protein-like I"/>
    <property type="match status" value="1"/>
</dbReference>
<evidence type="ECO:0000256" key="1">
    <source>
        <dbReference type="ARBA" id="ARBA00004370"/>
    </source>
</evidence>
<gene>
    <name evidence="6" type="ORF">Prudu_012073</name>
</gene>
<dbReference type="InterPro" id="IPR028082">
    <property type="entry name" value="Peripla_BP_I"/>
</dbReference>
<evidence type="ECO:0000256" key="4">
    <source>
        <dbReference type="ARBA" id="ARBA00023136"/>
    </source>
</evidence>
<feature type="domain" description="Receptor ligand binding region" evidence="5">
    <location>
        <begin position="242"/>
        <end position="320"/>
    </location>
</feature>
<protein>
    <submittedName>
        <fullName evidence="6">Glutamate receptor 2.8</fullName>
    </submittedName>
</protein>
<feature type="domain" description="Receptor ligand binding region" evidence="5">
    <location>
        <begin position="25"/>
        <end position="236"/>
    </location>
</feature>
<keyword evidence="2" id="KW-0812">Transmembrane</keyword>
<evidence type="ECO:0000256" key="3">
    <source>
        <dbReference type="ARBA" id="ARBA00022989"/>
    </source>
</evidence>
<proteinExistence type="predicted"/>
<keyword evidence="4" id="KW-0472">Membrane</keyword>
<organism evidence="6">
    <name type="scientific">Prunus dulcis</name>
    <name type="common">Almond</name>
    <name type="synonym">Amygdalus dulcis</name>
    <dbReference type="NCBI Taxonomy" id="3755"/>
    <lineage>
        <taxon>Eukaryota</taxon>
        <taxon>Viridiplantae</taxon>
        <taxon>Streptophyta</taxon>
        <taxon>Embryophyta</taxon>
        <taxon>Tracheophyta</taxon>
        <taxon>Spermatophyta</taxon>
        <taxon>Magnoliopsida</taxon>
        <taxon>eudicotyledons</taxon>
        <taxon>Gunneridae</taxon>
        <taxon>Pentapetalae</taxon>
        <taxon>rosids</taxon>
        <taxon>fabids</taxon>
        <taxon>Rosales</taxon>
        <taxon>Rosaceae</taxon>
        <taxon>Amygdaloideae</taxon>
        <taxon>Amygdaleae</taxon>
        <taxon>Prunus</taxon>
    </lineage>
</organism>
<evidence type="ECO:0000259" key="5">
    <source>
        <dbReference type="Pfam" id="PF01094"/>
    </source>
</evidence>
<comment type="subcellular location">
    <subcellularLocation>
        <location evidence="1">Membrane</location>
    </subcellularLocation>
</comment>
<dbReference type="InterPro" id="IPR015683">
    <property type="entry name" value="Ionotropic_Glu_rcpt"/>
</dbReference>
<evidence type="ECO:0000313" key="6">
    <source>
        <dbReference type="EMBL" id="BBH01709.1"/>
    </source>
</evidence>
<dbReference type="EMBL" id="AP019300">
    <property type="protein sequence ID" value="BBH01709.1"/>
    <property type="molecule type" value="Genomic_DNA"/>
</dbReference>